<name>A0A6C0DTC6_9ZZZZ</name>
<organism evidence="1">
    <name type="scientific">viral metagenome</name>
    <dbReference type="NCBI Taxonomy" id="1070528"/>
    <lineage>
        <taxon>unclassified sequences</taxon>
        <taxon>metagenomes</taxon>
        <taxon>organismal metagenomes</taxon>
    </lineage>
</organism>
<reference evidence="1" key="1">
    <citation type="journal article" date="2020" name="Nature">
        <title>Giant virus diversity and host interactions through global metagenomics.</title>
        <authorList>
            <person name="Schulz F."/>
            <person name="Roux S."/>
            <person name="Paez-Espino D."/>
            <person name="Jungbluth S."/>
            <person name="Walsh D.A."/>
            <person name="Denef V.J."/>
            <person name="McMahon K.D."/>
            <person name="Konstantinidis K.T."/>
            <person name="Eloe-Fadrosh E.A."/>
            <person name="Kyrpides N.C."/>
            <person name="Woyke T."/>
        </authorList>
    </citation>
    <scope>NUCLEOTIDE SEQUENCE</scope>
    <source>
        <strain evidence="1">GVMAG-M-3300023174-60</strain>
    </source>
</reference>
<dbReference type="EMBL" id="MN739677">
    <property type="protein sequence ID" value="QHT20206.1"/>
    <property type="molecule type" value="Genomic_DNA"/>
</dbReference>
<proteinExistence type="predicted"/>
<dbReference type="AlphaFoldDB" id="A0A6C0DTC6"/>
<sequence>MSFLDTANNIFKSIIGGGNFPTTYVTSTVDGKQYKVRDMPDKVAAANLMAHLRIRLTKLCDALEKKYPDKAQVKQLCKNFRSDPARFMEATPDSEHTSYSINKGEQIHMCLRHRDGPDESLVDENVMTFVALHELSHVCTESVGHGPDFWNNFGWLLKEAEALGIYKYTDFTAHPVSYCGVYITDSPRYDPKKDGTDFQIGKMFKRSE</sequence>
<protein>
    <submittedName>
        <fullName evidence="1">Uncharacterized protein</fullName>
    </submittedName>
</protein>
<accession>A0A6C0DTC6</accession>
<evidence type="ECO:0000313" key="1">
    <source>
        <dbReference type="EMBL" id="QHT20206.1"/>
    </source>
</evidence>